<keyword evidence="2" id="KW-1185">Reference proteome</keyword>
<evidence type="ECO:0000313" key="2">
    <source>
        <dbReference type="Proteomes" id="UP000053989"/>
    </source>
</evidence>
<dbReference type="Proteomes" id="UP000053989">
    <property type="component" value="Unassembled WGS sequence"/>
</dbReference>
<name>A0A0C3D768_9AGAM</name>
<dbReference type="AlphaFoldDB" id="A0A0C3D768"/>
<gene>
    <name evidence="1" type="ORF">SCLCIDRAFT_33039</name>
</gene>
<protein>
    <submittedName>
        <fullName evidence="1">Uncharacterized protein</fullName>
    </submittedName>
</protein>
<dbReference type="HOGENOM" id="CLU_091938_0_0_1"/>
<proteinExistence type="predicted"/>
<dbReference type="EMBL" id="KN822232">
    <property type="protein sequence ID" value="KIM51941.1"/>
    <property type="molecule type" value="Genomic_DNA"/>
</dbReference>
<dbReference type="InParanoid" id="A0A0C3D768"/>
<reference evidence="2" key="2">
    <citation type="submission" date="2015-01" db="EMBL/GenBank/DDBJ databases">
        <title>Evolutionary Origins and Diversification of the Mycorrhizal Mutualists.</title>
        <authorList>
            <consortium name="DOE Joint Genome Institute"/>
            <consortium name="Mycorrhizal Genomics Consortium"/>
            <person name="Kohler A."/>
            <person name="Kuo A."/>
            <person name="Nagy L.G."/>
            <person name="Floudas D."/>
            <person name="Copeland A."/>
            <person name="Barry K.W."/>
            <person name="Cichocki N."/>
            <person name="Veneault-Fourrey C."/>
            <person name="LaButti K."/>
            <person name="Lindquist E.A."/>
            <person name="Lipzen A."/>
            <person name="Lundell T."/>
            <person name="Morin E."/>
            <person name="Murat C."/>
            <person name="Riley R."/>
            <person name="Ohm R."/>
            <person name="Sun H."/>
            <person name="Tunlid A."/>
            <person name="Henrissat B."/>
            <person name="Grigoriev I.V."/>
            <person name="Hibbett D.S."/>
            <person name="Martin F."/>
        </authorList>
    </citation>
    <scope>NUCLEOTIDE SEQUENCE [LARGE SCALE GENOMIC DNA]</scope>
    <source>
        <strain evidence="2">Foug A</strain>
    </source>
</reference>
<evidence type="ECO:0000313" key="1">
    <source>
        <dbReference type="EMBL" id="KIM51941.1"/>
    </source>
</evidence>
<organism evidence="1 2">
    <name type="scientific">Scleroderma citrinum Foug A</name>
    <dbReference type="NCBI Taxonomy" id="1036808"/>
    <lineage>
        <taxon>Eukaryota</taxon>
        <taxon>Fungi</taxon>
        <taxon>Dikarya</taxon>
        <taxon>Basidiomycota</taxon>
        <taxon>Agaricomycotina</taxon>
        <taxon>Agaricomycetes</taxon>
        <taxon>Agaricomycetidae</taxon>
        <taxon>Boletales</taxon>
        <taxon>Sclerodermatineae</taxon>
        <taxon>Sclerodermataceae</taxon>
        <taxon>Scleroderma</taxon>
    </lineage>
</organism>
<accession>A0A0C3D768</accession>
<sequence length="192" mass="22429">MSEVLKFMHDYWYARSKDLLINIPSEHYHSILDGSMNPSSEVHDYIKAAVDWDPQWGFNLFHVLHVEQNSIQNQFMKKYMQAALDPKSRGWFGIQGYVQDSSDFGHWMAVSQSNLDLASWILAWFIVDLSEDVVEGHSWTITHATLQRVHQVSAYQAIIKHFFQAVQWDLFTAVLPHERVCAWEGLHNLLRL</sequence>
<reference evidence="1 2" key="1">
    <citation type="submission" date="2014-04" db="EMBL/GenBank/DDBJ databases">
        <authorList>
            <consortium name="DOE Joint Genome Institute"/>
            <person name="Kuo A."/>
            <person name="Kohler A."/>
            <person name="Nagy L.G."/>
            <person name="Floudas D."/>
            <person name="Copeland A."/>
            <person name="Barry K.W."/>
            <person name="Cichocki N."/>
            <person name="Veneault-Fourrey C."/>
            <person name="LaButti K."/>
            <person name="Lindquist E.A."/>
            <person name="Lipzen A."/>
            <person name="Lundell T."/>
            <person name="Morin E."/>
            <person name="Murat C."/>
            <person name="Sun H."/>
            <person name="Tunlid A."/>
            <person name="Henrissat B."/>
            <person name="Grigoriev I.V."/>
            <person name="Hibbett D.S."/>
            <person name="Martin F."/>
            <person name="Nordberg H.P."/>
            <person name="Cantor M.N."/>
            <person name="Hua S.X."/>
        </authorList>
    </citation>
    <scope>NUCLEOTIDE SEQUENCE [LARGE SCALE GENOMIC DNA]</scope>
    <source>
        <strain evidence="1 2">Foug A</strain>
    </source>
</reference>